<dbReference type="InterPro" id="IPR006119">
    <property type="entry name" value="Resolv_N"/>
</dbReference>
<gene>
    <name evidence="3" type="ORF">R3Q16_10465</name>
</gene>
<protein>
    <submittedName>
        <fullName evidence="3">Recombinase family protein</fullName>
    </submittedName>
</protein>
<accession>A0ABU4BS25</accession>
<sequence length="476" mass="53752">MRAVIYTRVSSDPKANSRSVSQQESDCRTICERENWDVAEVLTDNDIGASRHSGKDRPAYKRLAEVLTAGDVLVTWEASRAQRDLKAYVELRDFCADRGVLWSYSGRLYDPTKGDDRFSTGLDALLAEKEAELTRERVLRAKREGALEGRHNGRLPYGYRRVINMRTGATDGWVPDEAEAPIVREIFDRTLDGESLWSISRDFNARGVPVPSTQKNAAKEWKPQRIRVMIIRPTYAGLVVHQEKVVGKGTWEAIATEEEHQRIVAILTDPTRAVHRGCEPRHLLTGIATCGVCGSTVRYFGPESIKTPRYLCEKNACIGRRCDKVDDYVEELIVRMAQHPPNFEPMNASKSPEGRQAFEDAGRLRVELKEYARKAHELGISLETLAEYERSIRAKIEAAEEVARNSARSPLLALLAGPTADTQWVNMTILEKRETIRSMLTISIKKSTVGSRRFTHADIDYLPRPGFTFPPLRIVE</sequence>
<comment type="caution">
    <text evidence="3">The sequence shown here is derived from an EMBL/GenBank/DDBJ whole genome shotgun (WGS) entry which is preliminary data.</text>
</comment>
<dbReference type="RefSeq" id="WP_317541235.1">
    <property type="nucleotide sequence ID" value="NZ_JAWLKB010000004.1"/>
</dbReference>
<dbReference type="EMBL" id="JAWLKB010000004">
    <property type="protein sequence ID" value="MDV6267025.1"/>
    <property type="molecule type" value="Genomic_DNA"/>
</dbReference>
<reference evidence="3 4" key="1">
    <citation type="submission" date="2023-10" db="EMBL/GenBank/DDBJ databases">
        <title>Development of a sustainable strategy for remediation of hydrocarbon-contaminated territories based on the waste exchange concept.</title>
        <authorList>
            <person name="Krivoruchko A."/>
        </authorList>
    </citation>
    <scope>NUCLEOTIDE SEQUENCE [LARGE SCALE GENOMIC DNA]</scope>
    <source>
        <strain evidence="3 4">IEGM 1203</strain>
    </source>
</reference>
<dbReference type="PANTHER" id="PTHR30461">
    <property type="entry name" value="DNA-INVERTASE FROM LAMBDOID PROPHAGE"/>
    <property type="match status" value="1"/>
</dbReference>
<evidence type="ECO:0000313" key="4">
    <source>
        <dbReference type="Proteomes" id="UP001185927"/>
    </source>
</evidence>
<dbReference type="PROSITE" id="PS51737">
    <property type="entry name" value="RECOMBINASE_DNA_BIND"/>
    <property type="match status" value="1"/>
</dbReference>
<evidence type="ECO:0000259" key="2">
    <source>
        <dbReference type="PROSITE" id="PS51737"/>
    </source>
</evidence>
<keyword evidence="4" id="KW-1185">Reference proteome</keyword>
<dbReference type="CDD" id="cd00338">
    <property type="entry name" value="Ser_Recombinase"/>
    <property type="match status" value="1"/>
</dbReference>
<evidence type="ECO:0000259" key="1">
    <source>
        <dbReference type="PROSITE" id="PS51736"/>
    </source>
</evidence>
<dbReference type="Gene3D" id="3.90.1750.20">
    <property type="entry name" value="Putative Large Serine Recombinase, Chain B, Domain 2"/>
    <property type="match status" value="1"/>
</dbReference>
<dbReference type="Proteomes" id="UP001185927">
    <property type="component" value="Unassembled WGS sequence"/>
</dbReference>
<feature type="domain" description="Recombinase" evidence="2">
    <location>
        <begin position="156"/>
        <end position="273"/>
    </location>
</feature>
<dbReference type="Pfam" id="PF07508">
    <property type="entry name" value="Recombinase"/>
    <property type="match status" value="1"/>
</dbReference>
<dbReference type="SUPFAM" id="SSF53041">
    <property type="entry name" value="Resolvase-like"/>
    <property type="match status" value="1"/>
</dbReference>
<dbReference type="InterPro" id="IPR038109">
    <property type="entry name" value="DNA_bind_recomb_sf"/>
</dbReference>
<dbReference type="InterPro" id="IPR036162">
    <property type="entry name" value="Resolvase-like_N_sf"/>
</dbReference>
<dbReference type="InterPro" id="IPR050639">
    <property type="entry name" value="SSR_resolvase"/>
</dbReference>
<dbReference type="InterPro" id="IPR011109">
    <property type="entry name" value="DNA_bind_recombinase_dom"/>
</dbReference>
<dbReference type="SMART" id="SM00857">
    <property type="entry name" value="Resolvase"/>
    <property type="match status" value="1"/>
</dbReference>
<dbReference type="Pfam" id="PF00239">
    <property type="entry name" value="Resolvase"/>
    <property type="match status" value="1"/>
</dbReference>
<organism evidence="3 4">
    <name type="scientific">Rhodococcus globerulus</name>
    <dbReference type="NCBI Taxonomy" id="33008"/>
    <lineage>
        <taxon>Bacteria</taxon>
        <taxon>Bacillati</taxon>
        <taxon>Actinomycetota</taxon>
        <taxon>Actinomycetes</taxon>
        <taxon>Mycobacteriales</taxon>
        <taxon>Nocardiaceae</taxon>
        <taxon>Rhodococcus</taxon>
    </lineage>
</organism>
<evidence type="ECO:0000313" key="3">
    <source>
        <dbReference type="EMBL" id="MDV6267025.1"/>
    </source>
</evidence>
<name>A0ABU4BS25_RHOGO</name>
<dbReference type="PROSITE" id="PS51736">
    <property type="entry name" value="RECOMBINASES_3"/>
    <property type="match status" value="1"/>
</dbReference>
<dbReference type="PANTHER" id="PTHR30461:SF23">
    <property type="entry name" value="DNA RECOMBINASE-RELATED"/>
    <property type="match status" value="1"/>
</dbReference>
<feature type="domain" description="Resolvase/invertase-type recombinase catalytic" evidence="1">
    <location>
        <begin position="2"/>
        <end position="149"/>
    </location>
</feature>
<proteinExistence type="predicted"/>
<dbReference type="Gene3D" id="3.40.50.1390">
    <property type="entry name" value="Resolvase, N-terminal catalytic domain"/>
    <property type="match status" value="1"/>
</dbReference>